<keyword evidence="2" id="KW-0677">Repeat</keyword>
<gene>
    <name evidence="4" type="primary">A08g508420.1_BraROA</name>
    <name evidence="4" type="ORF">IGI04_031249</name>
</gene>
<organism evidence="4 5">
    <name type="scientific">Brassica rapa subsp. trilocularis</name>
    <dbReference type="NCBI Taxonomy" id="1813537"/>
    <lineage>
        <taxon>Eukaryota</taxon>
        <taxon>Viridiplantae</taxon>
        <taxon>Streptophyta</taxon>
        <taxon>Embryophyta</taxon>
        <taxon>Tracheophyta</taxon>
        <taxon>Spermatophyta</taxon>
        <taxon>Magnoliopsida</taxon>
        <taxon>eudicotyledons</taxon>
        <taxon>Gunneridae</taxon>
        <taxon>Pentapetalae</taxon>
        <taxon>rosids</taxon>
        <taxon>malvids</taxon>
        <taxon>Brassicales</taxon>
        <taxon>Brassicaceae</taxon>
        <taxon>Brassiceae</taxon>
        <taxon>Brassica</taxon>
    </lineage>
</organism>
<evidence type="ECO:0000313" key="5">
    <source>
        <dbReference type="Proteomes" id="UP000823674"/>
    </source>
</evidence>
<comment type="similarity">
    <text evidence="1">Belongs to the PPR family. P subfamily.</text>
</comment>
<evidence type="ECO:0000256" key="1">
    <source>
        <dbReference type="ARBA" id="ARBA00007626"/>
    </source>
</evidence>
<feature type="repeat" description="PPR" evidence="3">
    <location>
        <begin position="155"/>
        <end position="189"/>
    </location>
</feature>
<dbReference type="InterPro" id="IPR011990">
    <property type="entry name" value="TPR-like_helical_dom_sf"/>
</dbReference>
<reference evidence="4 5" key="1">
    <citation type="submission" date="2021-03" db="EMBL/GenBank/DDBJ databases">
        <authorList>
            <person name="King G.J."/>
            <person name="Bancroft I."/>
            <person name="Baten A."/>
            <person name="Bloomfield J."/>
            <person name="Borpatragohain P."/>
            <person name="He Z."/>
            <person name="Irish N."/>
            <person name="Irwin J."/>
            <person name="Liu K."/>
            <person name="Mauleon R.P."/>
            <person name="Moore J."/>
            <person name="Morris R."/>
            <person name="Ostergaard L."/>
            <person name="Wang B."/>
            <person name="Wells R."/>
        </authorList>
    </citation>
    <scope>NUCLEOTIDE SEQUENCE [LARGE SCALE GENOMIC DNA]</scope>
    <source>
        <strain evidence="4">R-o-18</strain>
        <tissue evidence="4">Leaf</tissue>
    </source>
</reference>
<dbReference type="SUPFAM" id="SSF52096">
    <property type="entry name" value="ClpP/crotonase"/>
    <property type="match status" value="1"/>
</dbReference>
<accession>A0ABQ7LT20</accession>
<dbReference type="Gene3D" id="3.90.226.10">
    <property type="entry name" value="2-enoyl-CoA Hydratase, Chain A, domain 1"/>
    <property type="match status" value="1"/>
</dbReference>
<evidence type="ECO:0000313" key="4">
    <source>
        <dbReference type="EMBL" id="KAG5389708.1"/>
    </source>
</evidence>
<protein>
    <submittedName>
        <fullName evidence="4">Uncharacterized protein</fullName>
    </submittedName>
</protein>
<dbReference type="Pfam" id="PF12854">
    <property type="entry name" value="PPR_1"/>
    <property type="match status" value="1"/>
</dbReference>
<dbReference type="InterPro" id="IPR001753">
    <property type="entry name" value="Enoyl-CoA_hydra/iso"/>
</dbReference>
<dbReference type="Proteomes" id="UP000823674">
    <property type="component" value="Chromosome A08"/>
</dbReference>
<dbReference type="Pfam" id="PF01535">
    <property type="entry name" value="PPR"/>
    <property type="match status" value="1"/>
</dbReference>
<name>A0ABQ7LT20_BRACM</name>
<dbReference type="Gene3D" id="1.25.40.10">
    <property type="entry name" value="Tetratricopeptide repeat domain"/>
    <property type="match status" value="1"/>
</dbReference>
<dbReference type="NCBIfam" id="TIGR00756">
    <property type="entry name" value="PPR"/>
    <property type="match status" value="2"/>
</dbReference>
<evidence type="ECO:0000256" key="3">
    <source>
        <dbReference type="PROSITE-ProRule" id="PRU00708"/>
    </source>
</evidence>
<dbReference type="PANTHER" id="PTHR47941">
    <property type="entry name" value="PENTATRICOPEPTIDE REPEAT-CONTAINING PROTEIN 3, MITOCHONDRIAL"/>
    <property type="match status" value="1"/>
</dbReference>
<dbReference type="PROSITE" id="PS51375">
    <property type="entry name" value="PPR"/>
    <property type="match status" value="1"/>
</dbReference>
<dbReference type="InterPro" id="IPR029045">
    <property type="entry name" value="ClpP/crotonase-like_dom_sf"/>
</dbReference>
<dbReference type="InterPro" id="IPR002885">
    <property type="entry name" value="PPR_rpt"/>
</dbReference>
<comment type="caution">
    <text evidence="4">The sequence shown here is derived from an EMBL/GenBank/DDBJ whole genome shotgun (WGS) entry which is preliminary data.</text>
</comment>
<dbReference type="Pfam" id="PF00378">
    <property type="entry name" value="ECH_1"/>
    <property type="match status" value="1"/>
</dbReference>
<proteinExistence type="inferred from homology"/>
<dbReference type="EMBL" id="JADBGQ010000007">
    <property type="protein sequence ID" value="KAG5389708.1"/>
    <property type="molecule type" value="Genomic_DNA"/>
</dbReference>
<evidence type="ECO:0000256" key="2">
    <source>
        <dbReference type="ARBA" id="ARBA00022737"/>
    </source>
</evidence>
<keyword evidence="5" id="KW-1185">Reference proteome</keyword>
<sequence length="227" mass="24669">MAKKMGVTMEVGNDGVAVITISNPPVNSLASPIISGLKEKFQDANHRSDVKAIVLTENGGRFSGGFNINVFQQVHKTGTQAALLVLTKTTQFISSSPCFGLVPSLPSLTSINCQRRRQDKTAQPRVIPLQADGIQRVSEAVALVDRMVETKVRPDLITFTTLVNGLCLKGYVSEAMSLIDRMVEHGFRPDGVTYGTVLNRLCKYGETSMALDLLRKIKHQEAACCCS</sequence>